<dbReference type="InterPro" id="IPR015807">
    <property type="entry name" value="His-tRNA-ligase"/>
</dbReference>
<dbReference type="SMART" id="SM00991">
    <property type="entry name" value="WHEP-TRS"/>
    <property type="match status" value="1"/>
</dbReference>
<dbReference type="Proteomes" id="UP001562425">
    <property type="component" value="Unassembled WGS sequence"/>
</dbReference>
<proteinExistence type="inferred from homology"/>
<evidence type="ECO:0000256" key="5">
    <source>
        <dbReference type="ARBA" id="ARBA00022741"/>
    </source>
</evidence>
<dbReference type="Gene3D" id="1.10.287.10">
    <property type="entry name" value="S15/NS1, RNA-binding"/>
    <property type="match status" value="1"/>
</dbReference>
<dbReference type="NCBIfam" id="TIGR00442">
    <property type="entry name" value="hisS"/>
    <property type="match status" value="1"/>
</dbReference>
<dbReference type="EMBL" id="JBEHCU010009828">
    <property type="protein sequence ID" value="KAL1379181.1"/>
    <property type="molecule type" value="Genomic_DNA"/>
</dbReference>
<dbReference type="GO" id="GO:0004821">
    <property type="term" value="F:histidine-tRNA ligase activity"/>
    <property type="evidence" value="ECO:0007669"/>
    <property type="project" value="UniProtKB-EC"/>
</dbReference>
<feature type="binding site" evidence="10">
    <location>
        <begin position="336"/>
        <end position="337"/>
    </location>
    <ligand>
        <name>L-histidine</name>
        <dbReference type="ChEBI" id="CHEBI:57595"/>
    </ligand>
</feature>
<feature type="domain" description="Aminoacyl-transfer RNA synthetases class-II family profile" evidence="12">
    <location>
        <begin position="67"/>
        <end position="414"/>
    </location>
</feature>
<evidence type="ECO:0000313" key="14">
    <source>
        <dbReference type="EMBL" id="KAL1379181.1"/>
    </source>
</evidence>
<keyword evidence="7" id="KW-0648">Protein biosynthesis</keyword>
<reference evidence="14 15" key="1">
    <citation type="submission" date="2024-05" db="EMBL/GenBank/DDBJ databases">
        <title>Culex pipiens pipiens assembly and annotation.</title>
        <authorList>
            <person name="Alout H."/>
            <person name="Durand T."/>
        </authorList>
    </citation>
    <scope>NUCLEOTIDE SEQUENCE [LARGE SCALE GENOMIC DNA]</scope>
    <source>
        <strain evidence="14">HA-2024</strain>
        <tissue evidence="14">Whole body</tissue>
    </source>
</reference>
<comment type="similarity">
    <text evidence="1">Belongs to the class-II aminoacyl-tRNA synthetase family.</text>
</comment>
<dbReference type="Gene3D" id="3.30.930.10">
    <property type="entry name" value="Bira Bifunctional Protein, Domain 2"/>
    <property type="match status" value="1"/>
</dbReference>
<dbReference type="FunFam" id="3.30.930.10:FF:000021">
    <property type="entry name" value="Probable histidine--tRNA ligase, mitochondrial"/>
    <property type="match status" value="1"/>
</dbReference>
<dbReference type="InterPro" id="IPR004516">
    <property type="entry name" value="HisRS/HisZ"/>
</dbReference>
<dbReference type="InterPro" id="IPR041715">
    <property type="entry name" value="HisRS-like_core"/>
</dbReference>
<comment type="caution">
    <text evidence="14">The sequence shown here is derived from an EMBL/GenBank/DDBJ whole genome shotgun (WGS) entry which is preliminary data.</text>
</comment>
<feature type="binding site" evidence="10">
    <location>
        <begin position="136"/>
        <end position="138"/>
    </location>
    <ligand>
        <name>L-histidine</name>
        <dbReference type="ChEBI" id="CHEBI:57595"/>
    </ligand>
</feature>
<keyword evidence="5" id="KW-0547">Nucleotide-binding</keyword>
<evidence type="ECO:0000313" key="15">
    <source>
        <dbReference type="Proteomes" id="UP001562425"/>
    </source>
</evidence>
<gene>
    <name evidence="14" type="ORF">pipiens_015087</name>
</gene>
<evidence type="ECO:0000256" key="10">
    <source>
        <dbReference type="PIRSR" id="PIRSR001549-1"/>
    </source>
</evidence>
<evidence type="ECO:0000256" key="4">
    <source>
        <dbReference type="ARBA" id="ARBA00022598"/>
    </source>
</evidence>
<evidence type="ECO:0000256" key="9">
    <source>
        <dbReference type="ARBA" id="ARBA00047639"/>
    </source>
</evidence>
<keyword evidence="8" id="KW-0030">Aminoacyl-tRNA synthetase</keyword>
<evidence type="ECO:0000259" key="13">
    <source>
        <dbReference type="PROSITE" id="PS51185"/>
    </source>
</evidence>
<evidence type="ECO:0000256" key="2">
    <source>
        <dbReference type="ARBA" id="ARBA00012815"/>
    </source>
</evidence>
<dbReference type="Pfam" id="PF03129">
    <property type="entry name" value="HGTP_anticodon"/>
    <property type="match status" value="1"/>
</dbReference>
<evidence type="ECO:0000256" key="11">
    <source>
        <dbReference type="SAM" id="MobiDB-lite"/>
    </source>
</evidence>
<dbReference type="InterPro" id="IPR036621">
    <property type="entry name" value="Anticodon-bd_dom_sf"/>
</dbReference>
<feature type="binding site" evidence="10">
    <location>
        <position position="163"/>
    </location>
    <ligand>
        <name>L-histidine</name>
        <dbReference type="ChEBI" id="CHEBI:57595"/>
    </ligand>
</feature>
<evidence type="ECO:0000259" key="12">
    <source>
        <dbReference type="PROSITE" id="PS50862"/>
    </source>
</evidence>
<keyword evidence="4" id="KW-0436">Ligase</keyword>
<dbReference type="PANTHER" id="PTHR11476">
    <property type="entry name" value="HISTIDYL-TRNA SYNTHETASE"/>
    <property type="match status" value="1"/>
</dbReference>
<feature type="region of interest" description="Disordered" evidence="11">
    <location>
        <begin position="50"/>
        <end position="71"/>
    </location>
</feature>
<dbReference type="SUPFAM" id="SSF55681">
    <property type="entry name" value="Class II aaRS and biotin synthetases"/>
    <property type="match status" value="1"/>
</dbReference>
<dbReference type="GO" id="GO:0006412">
    <property type="term" value="P:translation"/>
    <property type="evidence" value="ECO:0007669"/>
    <property type="project" value="UniProtKB-KW"/>
</dbReference>
<evidence type="ECO:0000256" key="6">
    <source>
        <dbReference type="ARBA" id="ARBA00022840"/>
    </source>
</evidence>
<dbReference type="PIRSF" id="PIRSF001549">
    <property type="entry name" value="His-tRNA_synth"/>
    <property type="match status" value="1"/>
</dbReference>
<dbReference type="AlphaFoldDB" id="A0ABD1CRY9"/>
<name>A0ABD1CRY9_CULPP</name>
<dbReference type="InterPro" id="IPR004154">
    <property type="entry name" value="Anticodon-bd"/>
</dbReference>
<dbReference type="InterPro" id="IPR006195">
    <property type="entry name" value="aa-tRNA-synth_II"/>
</dbReference>
<keyword evidence="3" id="KW-0963">Cytoplasm</keyword>
<dbReference type="GO" id="GO:0005737">
    <property type="term" value="C:cytoplasm"/>
    <property type="evidence" value="ECO:0007669"/>
    <property type="project" value="UniProtKB-ARBA"/>
</dbReference>
<feature type="domain" description="WHEP-TRS" evidence="13">
    <location>
        <begin position="3"/>
        <end position="59"/>
    </location>
</feature>
<keyword evidence="15" id="KW-1185">Reference proteome</keyword>
<evidence type="ECO:0000256" key="1">
    <source>
        <dbReference type="ARBA" id="ARBA00008226"/>
    </source>
</evidence>
<dbReference type="SUPFAM" id="SSF52954">
    <property type="entry name" value="Class II aaRS ABD-related"/>
    <property type="match status" value="1"/>
</dbReference>
<keyword evidence="6" id="KW-0067">ATP-binding</keyword>
<accession>A0ABD1CRY9</accession>
<protein>
    <recommendedName>
        <fullName evidence="2">histidine--tRNA ligase</fullName>
        <ecNumber evidence="2">6.1.1.21</ecNumber>
    </recommendedName>
</protein>
<feature type="binding site" evidence="10">
    <location>
        <position position="183"/>
    </location>
    <ligand>
        <name>L-histidine</name>
        <dbReference type="ChEBI" id="CHEBI:57595"/>
    </ligand>
</feature>
<dbReference type="InterPro" id="IPR045864">
    <property type="entry name" value="aa-tRNA-synth_II/BPL/LPL"/>
</dbReference>
<feature type="binding site" evidence="10">
    <location>
        <position position="332"/>
    </location>
    <ligand>
        <name>L-histidine</name>
        <dbReference type="ChEBI" id="CHEBI:57595"/>
    </ligand>
</feature>
<dbReference type="PROSITE" id="PS50862">
    <property type="entry name" value="AA_TRNA_LIGASE_II"/>
    <property type="match status" value="1"/>
</dbReference>
<dbReference type="InterPro" id="IPR000738">
    <property type="entry name" value="WHEP-TRS_dom"/>
</dbReference>
<dbReference type="HAMAP" id="MF_00127">
    <property type="entry name" value="His_tRNA_synth"/>
    <property type="match status" value="1"/>
</dbReference>
<dbReference type="Gene3D" id="3.40.50.800">
    <property type="entry name" value="Anticodon-binding domain"/>
    <property type="match status" value="1"/>
</dbReference>
<feature type="binding site" evidence="10">
    <location>
        <position position="179"/>
    </location>
    <ligand>
        <name>L-histidine</name>
        <dbReference type="ChEBI" id="CHEBI:57595"/>
    </ligand>
</feature>
<feature type="region of interest" description="Disordered" evidence="11">
    <location>
        <begin position="352"/>
        <end position="372"/>
    </location>
</feature>
<dbReference type="Pfam" id="PF00458">
    <property type="entry name" value="WHEP-TRS"/>
    <property type="match status" value="1"/>
</dbReference>
<dbReference type="CDD" id="cd00859">
    <property type="entry name" value="HisRS_anticodon"/>
    <property type="match status" value="1"/>
</dbReference>
<dbReference type="InterPro" id="IPR033656">
    <property type="entry name" value="HisRS_anticodon"/>
</dbReference>
<dbReference type="Pfam" id="PF13393">
    <property type="entry name" value="tRNA-synt_His"/>
    <property type="match status" value="1"/>
</dbReference>
<dbReference type="EC" id="6.1.1.21" evidence="2"/>
<dbReference type="FunFam" id="3.40.50.800:FF:000008">
    <property type="entry name" value="histidine--tRNA ligase, cytoplasmic isoform X1"/>
    <property type="match status" value="1"/>
</dbReference>
<dbReference type="InterPro" id="IPR009068">
    <property type="entry name" value="uS15_NS1_RNA-bd_sf"/>
</dbReference>
<sequence length="523" mass="58147">MTDKESIQAEITAQGDVVRKLKAAKEDKSKIDEEVAKLLALKAKLQGLDGGGAEPGNKNITLKTPKGTRDYGPESMALRQRIFDKVIAVFKKHGAETIDTPVFELKEVLTGKYGEDSKLIYDLKDQGGEILALRYDLTVPFARFVGMGNVFNIRRYHIAKVYRRDNPAMTKGRYREFYQCDFDIAGTYDPMLPDAECVKVVAEILAELDIGEFVVKLNHRKLLDGMFEACGVPADKFRTICSSVDKLDKTPWDEVRKEMIDEKGLDGAIADKIGEFVRLSGGVDLVDKLAADENLKNIKSAVEGIEDMRLLLQYCAVFGLQDQIIFDLSLARGLDYYTGVIYEAVLKSEPASAAPAPKTNGTKSKAKQQEEEVSVGSVAGGGRYDNLVGMFNPKRKQVPCVGVSIGVERIFSILEAKAQQEKIRTTEIQVYVASAHKGLHLKRMELLGKLWDAGFKAEHSYKQNPKLLAQLQYCEENQIPYAIVLGDGELARGVVKLREITSRKEEEIAVDGLAEELRKRLTV</sequence>
<organism evidence="14 15">
    <name type="scientific">Culex pipiens pipiens</name>
    <name type="common">Northern house mosquito</name>
    <dbReference type="NCBI Taxonomy" id="38569"/>
    <lineage>
        <taxon>Eukaryota</taxon>
        <taxon>Metazoa</taxon>
        <taxon>Ecdysozoa</taxon>
        <taxon>Arthropoda</taxon>
        <taxon>Hexapoda</taxon>
        <taxon>Insecta</taxon>
        <taxon>Pterygota</taxon>
        <taxon>Neoptera</taxon>
        <taxon>Endopterygota</taxon>
        <taxon>Diptera</taxon>
        <taxon>Nematocera</taxon>
        <taxon>Culicoidea</taxon>
        <taxon>Culicidae</taxon>
        <taxon>Culicinae</taxon>
        <taxon>Culicini</taxon>
        <taxon>Culex</taxon>
        <taxon>Culex</taxon>
    </lineage>
</organism>
<dbReference type="SUPFAM" id="SSF47060">
    <property type="entry name" value="S15/NS1 RNA-binding domain"/>
    <property type="match status" value="1"/>
</dbReference>
<evidence type="ECO:0000256" key="8">
    <source>
        <dbReference type="ARBA" id="ARBA00023146"/>
    </source>
</evidence>
<evidence type="ECO:0000256" key="3">
    <source>
        <dbReference type="ARBA" id="ARBA00022490"/>
    </source>
</evidence>
<dbReference type="PROSITE" id="PS51185">
    <property type="entry name" value="WHEP_TRS_2"/>
    <property type="match status" value="1"/>
</dbReference>
<comment type="catalytic activity">
    <reaction evidence="9">
        <text>tRNA(His) + L-histidine + ATP = L-histidyl-tRNA(His) + AMP + diphosphate + H(+)</text>
        <dbReference type="Rhea" id="RHEA:17313"/>
        <dbReference type="Rhea" id="RHEA-COMP:9665"/>
        <dbReference type="Rhea" id="RHEA-COMP:9689"/>
        <dbReference type="ChEBI" id="CHEBI:15378"/>
        <dbReference type="ChEBI" id="CHEBI:30616"/>
        <dbReference type="ChEBI" id="CHEBI:33019"/>
        <dbReference type="ChEBI" id="CHEBI:57595"/>
        <dbReference type="ChEBI" id="CHEBI:78442"/>
        <dbReference type="ChEBI" id="CHEBI:78527"/>
        <dbReference type="ChEBI" id="CHEBI:456215"/>
        <dbReference type="EC" id="6.1.1.21"/>
    </reaction>
</comment>
<evidence type="ECO:0000256" key="7">
    <source>
        <dbReference type="ARBA" id="ARBA00022917"/>
    </source>
</evidence>
<dbReference type="GO" id="GO:0005524">
    <property type="term" value="F:ATP binding"/>
    <property type="evidence" value="ECO:0007669"/>
    <property type="project" value="UniProtKB-KW"/>
</dbReference>
<dbReference type="PANTHER" id="PTHR11476:SF7">
    <property type="entry name" value="HISTIDINE--TRNA LIGASE"/>
    <property type="match status" value="1"/>
</dbReference>
<dbReference type="CDD" id="cd00773">
    <property type="entry name" value="HisRS-like_core"/>
    <property type="match status" value="1"/>
</dbReference>